<proteinExistence type="predicted"/>
<gene>
    <name evidence="1" type="ORF">FGF68_10210</name>
</gene>
<dbReference type="RefSeq" id="WP_139626955.1">
    <property type="nucleotide sequence ID" value="NZ_VDCI01000012.1"/>
</dbReference>
<dbReference type="Proteomes" id="UP000309544">
    <property type="component" value="Unassembled WGS sequence"/>
</dbReference>
<name>A0A5C4RSZ7_PROVB</name>
<dbReference type="AlphaFoldDB" id="A0A5C4RSZ7"/>
<reference evidence="1 2" key="1">
    <citation type="submission" date="2019-05" db="EMBL/GenBank/DDBJ databases">
        <title>Draft Whole-Genome sequence of the green sulfur bacterium Prosthecochloris vibrioformis DSM 260.</title>
        <authorList>
            <person name="Meyer T.E."/>
            <person name="Kyndt J.A."/>
        </authorList>
    </citation>
    <scope>NUCLEOTIDE SEQUENCE [LARGE SCALE GENOMIC DNA]</scope>
    <source>
        <strain evidence="1 2">DSM 260</strain>
    </source>
</reference>
<comment type="caution">
    <text evidence="1">The sequence shown here is derived from an EMBL/GenBank/DDBJ whole genome shotgun (WGS) entry which is preliminary data.</text>
</comment>
<dbReference type="EMBL" id="VDCI01000012">
    <property type="protein sequence ID" value="TNJ34109.1"/>
    <property type="molecule type" value="Genomic_DNA"/>
</dbReference>
<evidence type="ECO:0000313" key="1">
    <source>
        <dbReference type="EMBL" id="TNJ34109.1"/>
    </source>
</evidence>
<organism evidence="1 2">
    <name type="scientific">Prosthecochloris vibrioformis</name>
    <name type="common">Chlorobium vibrioforme</name>
    <dbReference type="NCBI Taxonomy" id="1098"/>
    <lineage>
        <taxon>Bacteria</taxon>
        <taxon>Pseudomonadati</taxon>
        <taxon>Chlorobiota</taxon>
        <taxon>Chlorobiia</taxon>
        <taxon>Chlorobiales</taxon>
        <taxon>Chlorobiaceae</taxon>
        <taxon>Prosthecochloris</taxon>
    </lineage>
</organism>
<accession>A0A5C4RSZ7</accession>
<keyword evidence="2" id="KW-1185">Reference proteome</keyword>
<evidence type="ECO:0000313" key="2">
    <source>
        <dbReference type="Proteomes" id="UP000309544"/>
    </source>
</evidence>
<protein>
    <submittedName>
        <fullName evidence="1">Uncharacterized protein</fullName>
    </submittedName>
</protein>
<sequence>METLYADGIGNIRLVDGVVRFDLVNIAGMENEKANLRPAGAVAMSIPALLRTHDQLTKTINKMVEDGVLKKNVEAATETTDS</sequence>